<protein>
    <recommendedName>
        <fullName evidence="3">GIY-YIG domain-containing protein</fullName>
    </recommendedName>
</protein>
<gene>
    <name evidence="1" type="ORF">H3H51_12355</name>
</gene>
<comment type="caution">
    <text evidence="1">The sequence shown here is derived from an EMBL/GenBank/DDBJ whole genome shotgun (WGS) entry which is preliminary data.</text>
</comment>
<accession>A0A7W4QAG4</accession>
<evidence type="ECO:0000313" key="2">
    <source>
        <dbReference type="Proteomes" id="UP000542720"/>
    </source>
</evidence>
<reference evidence="1 2" key="1">
    <citation type="submission" date="2020-08" db="EMBL/GenBank/DDBJ databases">
        <authorList>
            <person name="Kim C.M."/>
        </authorList>
    </citation>
    <scope>NUCLEOTIDE SEQUENCE [LARGE SCALE GENOMIC DNA]</scope>
    <source>
        <strain evidence="1 2">UL070</strain>
    </source>
</reference>
<organism evidence="1 2">
    <name type="scientific">Aquipseudomonas ullengensis</name>
    <dbReference type="NCBI Taxonomy" id="2759166"/>
    <lineage>
        <taxon>Bacteria</taxon>
        <taxon>Pseudomonadati</taxon>
        <taxon>Pseudomonadota</taxon>
        <taxon>Gammaproteobacteria</taxon>
        <taxon>Pseudomonadales</taxon>
        <taxon>Pseudomonadaceae</taxon>
        <taxon>Aquipseudomonas</taxon>
    </lineage>
</organism>
<proteinExistence type="predicted"/>
<dbReference type="AlphaFoldDB" id="A0A7W4QAG4"/>
<dbReference type="RefSeq" id="WP_183089329.1">
    <property type="nucleotide sequence ID" value="NZ_JACJUD010000003.1"/>
</dbReference>
<evidence type="ECO:0008006" key="3">
    <source>
        <dbReference type="Google" id="ProtNLM"/>
    </source>
</evidence>
<dbReference type="EMBL" id="JACJUD010000003">
    <property type="protein sequence ID" value="MBB2495812.1"/>
    <property type="molecule type" value="Genomic_DNA"/>
</dbReference>
<keyword evidence="2" id="KW-1185">Reference proteome</keyword>
<dbReference type="Proteomes" id="UP000542720">
    <property type="component" value="Unassembled WGS sequence"/>
</dbReference>
<name>A0A7W4QAG4_9GAMM</name>
<evidence type="ECO:0000313" key="1">
    <source>
        <dbReference type="EMBL" id="MBB2495812.1"/>
    </source>
</evidence>
<sequence>MYVVVAKSDEHTDLYVGKVGDNREGCNPLISRCGNHFSYNEIHSQVRNKVISHEARDYTYVFEHFDDYSENPDERRTSIDRINEMERWLNQEIQTLTANNANLTLLNPYKGTSYINKPERAKRASFRSKAAEDKIKATVSAVRVACA</sequence>